<keyword evidence="10 11" id="KW-0998">Cell outer membrane</keyword>
<evidence type="ECO:0000259" key="13">
    <source>
        <dbReference type="SMART" id="SM00965"/>
    </source>
</evidence>
<dbReference type="InterPro" id="IPR037066">
    <property type="entry name" value="Plug_dom_sf"/>
</dbReference>
<dbReference type="SMART" id="SM00965">
    <property type="entry name" value="STN"/>
    <property type="match status" value="1"/>
</dbReference>
<keyword evidence="3 11" id="KW-1134">Transmembrane beta strand</keyword>
<dbReference type="PANTHER" id="PTHR32552">
    <property type="entry name" value="FERRICHROME IRON RECEPTOR-RELATED"/>
    <property type="match status" value="1"/>
</dbReference>
<evidence type="ECO:0000313" key="15">
    <source>
        <dbReference type="Proteomes" id="UP000283426"/>
    </source>
</evidence>
<dbReference type="SUPFAM" id="SSF56935">
    <property type="entry name" value="Porins"/>
    <property type="match status" value="1"/>
</dbReference>
<dbReference type="PANTHER" id="PTHR32552:SF68">
    <property type="entry name" value="FERRICHROME OUTER MEMBRANE TRANSPORTER_PHAGE RECEPTOR"/>
    <property type="match status" value="1"/>
</dbReference>
<evidence type="ECO:0000256" key="6">
    <source>
        <dbReference type="ARBA" id="ARBA00022729"/>
    </source>
</evidence>
<dbReference type="Pfam" id="PF07660">
    <property type="entry name" value="STN"/>
    <property type="match status" value="1"/>
</dbReference>
<dbReference type="Gene3D" id="3.55.50.30">
    <property type="match status" value="1"/>
</dbReference>
<comment type="subcellular location">
    <subcellularLocation>
        <location evidence="1 11">Cell outer membrane</location>
        <topology evidence="1 11">Multi-pass membrane protein</topology>
    </subcellularLocation>
</comment>
<keyword evidence="4" id="KW-0410">Iron transport</keyword>
<evidence type="ECO:0000256" key="1">
    <source>
        <dbReference type="ARBA" id="ARBA00004571"/>
    </source>
</evidence>
<keyword evidence="5 11" id="KW-0812">Transmembrane</keyword>
<sequence length="1104" mass="124772">MKKIRLTMKLLLFFSLALVLNTSAIPSKAQQTKVSLNLKDKQLTEVLKLIQQQSGFNILYSNELVKNNRMVSLRIDSDDIHEVMRACLQGNALDYEIQNNTIIIKALAAAPQVPQVVKVRGHVIDAKTGQPMPGVTVVAMDGGGAVTGAATDADGLFTVNLPEDIRELTFTFVGYKSVTLPVQTDKEMTVRLEEEVAEMDEVVVNGYFTKSKNSYTGAVKTITNDQLKSVSNTNIIAAISALTPGLNLVERSDLGSNPNRVPELLLRGMSSFSSGTRVVNQPTIMLDGVEISMEELYDLDMNEIENITVLKDASATALYGSRAANGVIVIERKKLAEGNIRVNYNLTGNVQFPYLKDYDLLNAREKLEYEKLSRLYTPEQDRWGSVDMDKEQYRLDQLYNERYKEVARGVDSDWLSQPARTAFSHDHSLRIYGGASNIRYELSGRFNNTQGVMKDDYRRRYALGFKLEYHLPNQLTFSNRTNYNETDTKDTPYGSFRNWIDQNPYDRIYDEYGNPNRNLSWDNWNPMIDAKLGNFTLNSNKSITNTTDIRWDINDLFRITGNFNIAVSEGNGEKYISPDSKAFKDETDITKKGRLEISNSRSVDWAGNINGAFNKLTENNSLISMIIGAEIRKNRSENSSLKAAGFYDDALNFIGHATGYPTDSKNKPSGNQDLSTEVGFFANANYMYNNRYYADFVYRLSGSSKFGSNQRYGQFWSGGLGWNLHNENFLKFEKLNLLKIRGSVGYTGKVNFEPFQSITMYKYENTLEYLHGIGAIPQTIGNDDLKWEREFSYNIGADISLFDRRLNATLDFYLKRTKDLVLDASIAPSTGVVSGKQNIGEMENKGFEFSVDGFIIQRNDVWWQLGMNGSTNKNRILKISNALKRQNELNNDVAPTRQTPAPLAQYEEGESTSALKVVRSAGIDPATGREVFIKLDGTRTFTYSADDKVVVGDTDPRFYGNVYTNVFYKGFSLYIMGSFKCGGYLYNVTRASRVEGTTGRTNVDRRAFDSRWKEVGDIALYRKITEHSVPQQTDRFVEKENVLTITSVNLGYEFPQRICQKMMLRNLRLGVNLSDILRFSNVKVERGLDYLYGNGFEFTLSTTF</sequence>
<dbReference type="RefSeq" id="WP_118107685.1">
    <property type="nucleotide sequence ID" value="NZ_QRYW01000010.1"/>
</dbReference>
<comment type="caution">
    <text evidence="14">The sequence shown here is derived from an EMBL/GenBank/DDBJ whole genome shotgun (WGS) entry which is preliminary data.</text>
</comment>
<dbReference type="NCBIfam" id="TIGR04056">
    <property type="entry name" value="OMP_RagA_SusC"/>
    <property type="match status" value="1"/>
</dbReference>
<evidence type="ECO:0000256" key="4">
    <source>
        <dbReference type="ARBA" id="ARBA00022496"/>
    </source>
</evidence>
<dbReference type="InterPro" id="IPR036942">
    <property type="entry name" value="Beta-barrel_TonB_sf"/>
</dbReference>
<evidence type="ECO:0000256" key="8">
    <source>
        <dbReference type="ARBA" id="ARBA00023065"/>
    </source>
</evidence>
<organism evidence="14 15">
    <name type="scientific">Odoribacter splanchnicus</name>
    <dbReference type="NCBI Taxonomy" id="28118"/>
    <lineage>
        <taxon>Bacteria</taxon>
        <taxon>Pseudomonadati</taxon>
        <taxon>Bacteroidota</taxon>
        <taxon>Bacteroidia</taxon>
        <taxon>Bacteroidales</taxon>
        <taxon>Odoribacteraceae</taxon>
        <taxon>Odoribacter</taxon>
    </lineage>
</organism>
<dbReference type="Pfam" id="PF13715">
    <property type="entry name" value="CarbopepD_reg_2"/>
    <property type="match status" value="1"/>
</dbReference>
<dbReference type="Gene3D" id="2.60.40.1120">
    <property type="entry name" value="Carboxypeptidase-like, regulatory domain"/>
    <property type="match status" value="1"/>
</dbReference>
<dbReference type="InterPro" id="IPR008969">
    <property type="entry name" value="CarboxyPept-like_regulatory"/>
</dbReference>
<dbReference type="SUPFAM" id="SSF49464">
    <property type="entry name" value="Carboxypeptidase regulatory domain-like"/>
    <property type="match status" value="1"/>
</dbReference>
<keyword evidence="7" id="KW-0408">Iron</keyword>
<dbReference type="InterPro" id="IPR011662">
    <property type="entry name" value="Secretin/TonB_short_N"/>
</dbReference>
<keyword evidence="6 12" id="KW-0732">Signal</keyword>
<dbReference type="PROSITE" id="PS52016">
    <property type="entry name" value="TONB_DEPENDENT_REC_3"/>
    <property type="match status" value="1"/>
</dbReference>
<evidence type="ECO:0000256" key="3">
    <source>
        <dbReference type="ARBA" id="ARBA00022452"/>
    </source>
</evidence>
<protein>
    <submittedName>
        <fullName evidence="14">SusC/RagA family TonB-linked outer membrane protein</fullName>
    </submittedName>
</protein>
<feature type="domain" description="Secretin/TonB short N-terminal" evidence="13">
    <location>
        <begin position="56"/>
        <end position="107"/>
    </location>
</feature>
<dbReference type="EMBL" id="QRYW01000010">
    <property type="protein sequence ID" value="RGV28095.1"/>
    <property type="molecule type" value="Genomic_DNA"/>
</dbReference>
<feature type="signal peptide" evidence="12">
    <location>
        <begin position="1"/>
        <end position="24"/>
    </location>
</feature>
<evidence type="ECO:0000256" key="11">
    <source>
        <dbReference type="PROSITE-ProRule" id="PRU01360"/>
    </source>
</evidence>
<evidence type="ECO:0000256" key="2">
    <source>
        <dbReference type="ARBA" id="ARBA00022448"/>
    </source>
</evidence>
<dbReference type="InterPro" id="IPR023997">
    <property type="entry name" value="TonB-dep_OMP_SusC/RagA_CS"/>
</dbReference>
<dbReference type="InterPro" id="IPR012910">
    <property type="entry name" value="Plug_dom"/>
</dbReference>
<feature type="chain" id="PRO_5019190550" evidence="12">
    <location>
        <begin position="25"/>
        <end position="1104"/>
    </location>
</feature>
<keyword evidence="9 11" id="KW-0472">Membrane</keyword>
<dbReference type="InterPro" id="IPR039426">
    <property type="entry name" value="TonB-dep_rcpt-like"/>
</dbReference>
<proteinExistence type="inferred from homology"/>
<dbReference type="GO" id="GO:0015344">
    <property type="term" value="F:siderophore uptake transmembrane transporter activity"/>
    <property type="evidence" value="ECO:0007669"/>
    <property type="project" value="TreeGrafter"/>
</dbReference>
<dbReference type="Gene3D" id="2.40.170.20">
    <property type="entry name" value="TonB-dependent receptor, beta-barrel domain"/>
    <property type="match status" value="1"/>
</dbReference>
<dbReference type="AlphaFoldDB" id="A0A412WLK1"/>
<evidence type="ECO:0000256" key="5">
    <source>
        <dbReference type="ARBA" id="ARBA00022692"/>
    </source>
</evidence>
<keyword evidence="2 11" id="KW-0813">Transport</keyword>
<evidence type="ECO:0000313" key="14">
    <source>
        <dbReference type="EMBL" id="RGV28095.1"/>
    </source>
</evidence>
<keyword evidence="8" id="KW-0406">Ion transport</keyword>
<dbReference type="Pfam" id="PF07715">
    <property type="entry name" value="Plug"/>
    <property type="match status" value="1"/>
</dbReference>
<evidence type="ECO:0000256" key="9">
    <source>
        <dbReference type="ARBA" id="ARBA00023136"/>
    </source>
</evidence>
<evidence type="ECO:0000256" key="12">
    <source>
        <dbReference type="SAM" id="SignalP"/>
    </source>
</evidence>
<dbReference type="Gene3D" id="2.170.130.10">
    <property type="entry name" value="TonB-dependent receptor, plug domain"/>
    <property type="match status" value="1"/>
</dbReference>
<gene>
    <name evidence="14" type="ORF">DWW24_06120</name>
</gene>
<reference evidence="14 15" key="1">
    <citation type="submission" date="2018-08" db="EMBL/GenBank/DDBJ databases">
        <title>A genome reference for cultivated species of the human gut microbiota.</title>
        <authorList>
            <person name="Zou Y."/>
            <person name="Xue W."/>
            <person name="Luo G."/>
        </authorList>
    </citation>
    <scope>NUCLEOTIDE SEQUENCE [LARGE SCALE GENOMIC DNA]</scope>
    <source>
        <strain evidence="14 15">AF14-6AC</strain>
    </source>
</reference>
<dbReference type="NCBIfam" id="TIGR04057">
    <property type="entry name" value="SusC_RagA_signa"/>
    <property type="match status" value="1"/>
</dbReference>
<dbReference type="GO" id="GO:0009279">
    <property type="term" value="C:cell outer membrane"/>
    <property type="evidence" value="ECO:0007669"/>
    <property type="project" value="UniProtKB-SubCell"/>
</dbReference>
<dbReference type="InterPro" id="IPR023996">
    <property type="entry name" value="TonB-dep_OMP_SusC/RagA"/>
</dbReference>
<name>A0A412WLK1_9BACT</name>
<dbReference type="Proteomes" id="UP000283426">
    <property type="component" value="Unassembled WGS sequence"/>
</dbReference>
<accession>A0A412WLK1</accession>
<evidence type="ECO:0000256" key="10">
    <source>
        <dbReference type="ARBA" id="ARBA00023237"/>
    </source>
</evidence>
<comment type="similarity">
    <text evidence="11">Belongs to the TonB-dependent receptor family.</text>
</comment>
<evidence type="ECO:0000256" key="7">
    <source>
        <dbReference type="ARBA" id="ARBA00023004"/>
    </source>
</evidence>